<feature type="transmembrane region" description="Helical" evidence="1">
    <location>
        <begin position="96"/>
        <end position="113"/>
    </location>
</feature>
<dbReference type="KEGG" id="vil:CFK37_01215"/>
<keyword evidence="1" id="KW-1133">Transmembrane helix</keyword>
<name>A0A220TZ34_9BACI</name>
<dbReference type="OrthoDB" id="2966409at2"/>
<evidence type="ECO:0000313" key="3">
    <source>
        <dbReference type="Proteomes" id="UP000198312"/>
    </source>
</evidence>
<keyword evidence="1" id="KW-0812">Transmembrane</keyword>
<dbReference type="Proteomes" id="UP000198312">
    <property type="component" value="Chromosome"/>
</dbReference>
<feature type="transmembrane region" description="Helical" evidence="1">
    <location>
        <begin position="119"/>
        <end position="143"/>
    </location>
</feature>
<sequence>MELSSGISKELRSILKEHDTEKFLFKLQNHLIMSSESESQKRSNMKYNLAFYRNLPLLDRKLGELNRLEQKLLKIKVNTLISYLDDINKITFPSPFIIGVFTAVISLVIGVMIKDPSAFPGWAIMLVVICFVLFIPGISWFTLEQSGKNAELKEALTTVKEIVN</sequence>
<proteinExistence type="predicted"/>
<gene>
    <name evidence="2" type="ORF">CFK37_01215</name>
</gene>
<evidence type="ECO:0000313" key="2">
    <source>
        <dbReference type="EMBL" id="ASK60926.1"/>
    </source>
</evidence>
<keyword evidence="1" id="KW-0472">Membrane</keyword>
<dbReference type="AlphaFoldDB" id="A0A220TZ34"/>
<keyword evidence="3" id="KW-1185">Reference proteome</keyword>
<accession>A0A220TZ34</accession>
<reference evidence="2 3" key="1">
    <citation type="submission" date="2017-07" db="EMBL/GenBank/DDBJ databases">
        <title>Virgibacillus sp. LM2416.</title>
        <authorList>
            <person name="Tak E.J."/>
            <person name="Bae J.-W."/>
        </authorList>
    </citation>
    <scope>NUCLEOTIDE SEQUENCE [LARGE SCALE GENOMIC DNA]</scope>
    <source>
        <strain evidence="2 3">LM2416</strain>
    </source>
</reference>
<evidence type="ECO:0000256" key="1">
    <source>
        <dbReference type="SAM" id="Phobius"/>
    </source>
</evidence>
<protein>
    <submittedName>
        <fullName evidence="2">Uncharacterized protein</fullName>
    </submittedName>
</protein>
<dbReference type="EMBL" id="CP022315">
    <property type="protein sequence ID" value="ASK60926.1"/>
    <property type="molecule type" value="Genomic_DNA"/>
</dbReference>
<dbReference type="RefSeq" id="WP_089060203.1">
    <property type="nucleotide sequence ID" value="NZ_CP022315.1"/>
</dbReference>
<organism evidence="2 3">
    <name type="scientific">Virgibacillus phasianinus</name>
    <dbReference type="NCBI Taxonomy" id="2017483"/>
    <lineage>
        <taxon>Bacteria</taxon>
        <taxon>Bacillati</taxon>
        <taxon>Bacillota</taxon>
        <taxon>Bacilli</taxon>
        <taxon>Bacillales</taxon>
        <taxon>Bacillaceae</taxon>
        <taxon>Virgibacillus</taxon>
    </lineage>
</organism>